<dbReference type="PATRIC" id="fig|937777.3.peg.1054"/>
<dbReference type="EMBL" id="CP003382">
    <property type="protein sequence ID" value="AFZ66613.1"/>
    <property type="molecule type" value="Genomic_DNA"/>
</dbReference>
<feature type="domain" description="Transposase DDE" evidence="1">
    <location>
        <begin position="122"/>
        <end position="207"/>
    </location>
</feature>
<dbReference type="eggNOG" id="COG3039">
    <property type="taxonomic scope" value="Bacteria"/>
</dbReference>
<dbReference type="AlphaFoldDB" id="K9ZY99"/>
<evidence type="ECO:0000259" key="1">
    <source>
        <dbReference type="Pfam" id="PF13612"/>
    </source>
</evidence>
<organism evidence="2 3">
    <name type="scientific">Deinococcus peraridilitoris (strain DSM 19664 / LMG 22246 / CIP 109416 / KR-200)</name>
    <dbReference type="NCBI Taxonomy" id="937777"/>
    <lineage>
        <taxon>Bacteria</taxon>
        <taxon>Thermotogati</taxon>
        <taxon>Deinococcota</taxon>
        <taxon>Deinococci</taxon>
        <taxon>Deinococcales</taxon>
        <taxon>Deinococcaceae</taxon>
        <taxon>Deinococcus</taxon>
    </lineage>
</organism>
<reference evidence="3" key="1">
    <citation type="submission" date="2012-03" db="EMBL/GenBank/DDBJ databases">
        <title>Complete sequence of chromosome of Deinococcus peraridilitoris DSM 19664.</title>
        <authorList>
            <person name="Lucas S."/>
            <person name="Copeland A."/>
            <person name="Lapidus A."/>
            <person name="Glavina del Rio T."/>
            <person name="Dalin E."/>
            <person name="Tice H."/>
            <person name="Bruce D."/>
            <person name="Goodwin L."/>
            <person name="Pitluck S."/>
            <person name="Peters L."/>
            <person name="Mikhailova N."/>
            <person name="Lu M."/>
            <person name="Kyrpides N."/>
            <person name="Mavromatis K."/>
            <person name="Ivanova N."/>
            <person name="Brettin T."/>
            <person name="Detter J.C."/>
            <person name="Han C."/>
            <person name="Larimer F."/>
            <person name="Land M."/>
            <person name="Hauser L."/>
            <person name="Markowitz V."/>
            <person name="Cheng J.-F."/>
            <person name="Hugenholtz P."/>
            <person name="Woyke T."/>
            <person name="Wu D."/>
            <person name="Pukall R."/>
            <person name="Steenblock K."/>
            <person name="Brambilla E."/>
            <person name="Klenk H.-P."/>
            <person name="Eisen J.A."/>
        </authorList>
    </citation>
    <scope>NUCLEOTIDE SEQUENCE [LARGE SCALE GENOMIC DNA]</scope>
    <source>
        <strain evidence="3">DSM 19664 / LMG 22246 / CIP 109416 / KR-200</strain>
    </source>
</reference>
<gene>
    <name evidence="2" type="ordered locus">Deipe_1050</name>
</gene>
<dbReference type="Proteomes" id="UP000010467">
    <property type="component" value="Chromosome"/>
</dbReference>
<proteinExistence type="predicted"/>
<dbReference type="KEGG" id="dpd:Deipe_1050"/>
<dbReference type="InterPro" id="IPR025668">
    <property type="entry name" value="Tnp_DDE_dom"/>
</dbReference>
<dbReference type="HOGENOM" id="CLU_087868_0_0_0"/>
<dbReference type="NCBIfam" id="NF033520">
    <property type="entry name" value="transpos_IS982"/>
    <property type="match status" value="1"/>
</dbReference>
<evidence type="ECO:0000313" key="2">
    <source>
        <dbReference type="EMBL" id="AFZ66613.1"/>
    </source>
</evidence>
<protein>
    <submittedName>
        <fullName evidence="2">Transposase family protein</fullName>
    </submittedName>
</protein>
<accession>K9ZY99</accession>
<keyword evidence="3" id="KW-1185">Reference proteome</keyword>
<sequence length="276" mass="31806">MQESKNGVGMCRYRPHRSLGQREVIRRLHRWAKKHFGDTKYRPHQKVSDALLVALHLSRLVYKHAYPSIWWGLLRETRPWLPSYRQAGRSPTFGTQAFTRMQKVLDTLVAVATPNQRLQQVVIDSAPLPVCRPKRMARCTFPEARWGYATQGEFYGFKLHVWITPSGQIVQYALRPANLHDTTVAFELNRRWGDFGTPKIIGDKGYCCLGFVFPPKKNTTYDTGWRPEIHGPMRKRVETVFSQLVEAHLRVGQLKTMASLRLKVVLAVLAHNLAHP</sequence>
<evidence type="ECO:0000313" key="3">
    <source>
        <dbReference type="Proteomes" id="UP000010467"/>
    </source>
</evidence>
<dbReference type="Pfam" id="PF13612">
    <property type="entry name" value="DDE_Tnp_1_3"/>
    <property type="match status" value="1"/>
</dbReference>
<name>K9ZY99_DEIPD</name>